<dbReference type="CDD" id="cd01392">
    <property type="entry name" value="HTH_LacI"/>
    <property type="match status" value="1"/>
</dbReference>
<dbReference type="PROSITE" id="PS50932">
    <property type="entry name" value="HTH_LACI_2"/>
    <property type="match status" value="1"/>
</dbReference>
<dbReference type="RefSeq" id="WP_390228277.1">
    <property type="nucleotide sequence ID" value="NZ_JBHSCN010000005.1"/>
</dbReference>
<dbReference type="PROSITE" id="PS00356">
    <property type="entry name" value="HTH_LACI_1"/>
    <property type="match status" value="1"/>
</dbReference>
<keyword evidence="3" id="KW-0804">Transcription</keyword>
<dbReference type="PANTHER" id="PTHR30146">
    <property type="entry name" value="LACI-RELATED TRANSCRIPTIONAL REPRESSOR"/>
    <property type="match status" value="1"/>
</dbReference>
<dbReference type="CDD" id="cd01574">
    <property type="entry name" value="PBP1_LacI"/>
    <property type="match status" value="1"/>
</dbReference>
<protein>
    <submittedName>
        <fullName evidence="5">LacI family DNA-binding transcriptional regulator</fullName>
    </submittedName>
</protein>
<dbReference type="Proteomes" id="UP001595900">
    <property type="component" value="Unassembled WGS sequence"/>
</dbReference>
<dbReference type="InterPro" id="IPR000843">
    <property type="entry name" value="HTH_LacI"/>
</dbReference>
<evidence type="ECO:0000256" key="3">
    <source>
        <dbReference type="ARBA" id="ARBA00023163"/>
    </source>
</evidence>
<dbReference type="SMART" id="SM00354">
    <property type="entry name" value="HTH_LACI"/>
    <property type="match status" value="1"/>
</dbReference>
<proteinExistence type="predicted"/>
<dbReference type="Gene3D" id="1.10.260.40">
    <property type="entry name" value="lambda repressor-like DNA-binding domains"/>
    <property type="match status" value="1"/>
</dbReference>
<organism evidence="5 6">
    <name type="scientific">Gryllotalpicola reticulitermitis</name>
    <dbReference type="NCBI Taxonomy" id="1184153"/>
    <lineage>
        <taxon>Bacteria</taxon>
        <taxon>Bacillati</taxon>
        <taxon>Actinomycetota</taxon>
        <taxon>Actinomycetes</taxon>
        <taxon>Micrococcales</taxon>
        <taxon>Microbacteriaceae</taxon>
        <taxon>Gryllotalpicola</taxon>
    </lineage>
</organism>
<feature type="domain" description="HTH lacI-type" evidence="4">
    <location>
        <begin position="1"/>
        <end position="53"/>
    </location>
</feature>
<evidence type="ECO:0000256" key="1">
    <source>
        <dbReference type="ARBA" id="ARBA00023015"/>
    </source>
</evidence>
<keyword evidence="1" id="KW-0805">Transcription regulation</keyword>
<dbReference type="SUPFAM" id="SSF47413">
    <property type="entry name" value="lambda repressor-like DNA-binding domains"/>
    <property type="match status" value="1"/>
</dbReference>
<dbReference type="InterPro" id="IPR046335">
    <property type="entry name" value="LacI/GalR-like_sensor"/>
</dbReference>
<comment type="caution">
    <text evidence="5">The sequence shown here is derived from an EMBL/GenBank/DDBJ whole genome shotgun (WGS) entry which is preliminary data.</text>
</comment>
<gene>
    <name evidence="5" type="ORF">ACFOYW_07750</name>
</gene>
<dbReference type="PANTHER" id="PTHR30146:SF153">
    <property type="entry name" value="LACTOSE OPERON REPRESSOR"/>
    <property type="match status" value="1"/>
</dbReference>
<dbReference type="Pfam" id="PF00356">
    <property type="entry name" value="LacI"/>
    <property type="match status" value="1"/>
</dbReference>
<evidence type="ECO:0000256" key="2">
    <source>
        <dbReference type="ARBA" id="ARBA00023125"/>
    </source>
</evidence>
<dbReference type="SUPFAM" id="SSF53822">
    <property type="entry name" value="Periplasmic binding protein-like I"/>
    <property type="match status" value="1"/>
</dbReference>
<reference evidence="6" key="1">
    <citation type="journal article" date="2019" name="Int. J. Syst. Evol. Microbiol.">
        <title>The Global Catalogue of Microorganisms (GCM) 10K type strain sequencing project: providing services to taxonomists for standard genome sequencing and annotation.</title>
        <authorList>
            <consortium name="The Broad Institute Genomics Platform"/>
            <consortium name="The Broad Institute Genome Sequencing Center for Infectious Disease"/>
            <person name="Wu L."/>
            <person name="Ma J."/>
        </authorList>
    </citation>
    <scope>NUCLEOTIDE SEQUENCE [LARGE SCALE GENOMIC DNA]</scope>
    <source>
        <strain evidence="6">CGMCC 1.10363</strain>
    </source>
</reference>
<accession>A0ABV8Q4H2</accession>
<dbReference type="InterPro" id="IPR028082">
    <property type="entry name" value="Peripla_BP_I"/>
</dbReference>
<evidence type="ECO:0000313" key="5">
    <source>
        <dbReference type="EMBL" id="MFC4243265.1"/>
    </source>
</evidence>
<sequence length="322" mass="33744">MADVAEVANVSSQTVWRVINGSGAVSQVTRDRVLAAIEVTGYRLNLAARRLSTRKSSAIGILAASTADYGPTRSLFAVEQAVREAGYFPLVTSAQPGRVRESLDFLLSQAIEALAVIAPYRRTLQEVAAVGATIPITVLQAGIGGNVSSVAVDQRAGTRLAVEHLVELGHRRIQHLAGPPDFIDSGLRHAAFATEIDRAGLVLGGEIHGDWSADSGHAAAGAVDRGTTAVFCGNDQMAIGLIHGFADRGLRVPDDISVLGFDDIPEARHSLPPLTTVNQDFAAVGRRAAHALIESLALGQQPGTIAVPPRLIVRASTAEPGR</sequence>
<keyword evidence="6" id="KW-1185">Reference proteome</keyword>
<dbReference type="Pfam" id="PF13377">
    <property type="entry name" value="Peripla_BP_3"/>
    <property type="match status" value="1"/>
</dbReference>
<dbReference type="EMBL" id="JBHSCN010000005">
    <property type="protein sequence ID" value="MFC4243265.1"/>
    <property type="molecule type" value="Genomic_DNA"/>
</dbReference>
<dbReference type="Gene3D" id="3.40.50.2300">
    <property type="match status" value="2"/>
</dbReference>
<evidence type="ECO:0000313" key="6">
    <source>
        <dbReference type="Proteomes" id="UP001595900"/>
    </source>
</evidence>
<keyword evidence="2 5" id="KW-0238">DNA-binding</keyword>
<dbReference type="GO" id="GO:0003677">
    <property type="term" value="F:DNA binding"/>
    <property type="evidence" value="ECO:0007669"/>
    <property type="project" value="UniProtKB-KW"/>
</dbReference>
<name>A0ABV8Q4H2_9MICO</name>
<dbReference type="InterPro" id="IPR010982">
    <property type="entry name" value="Lambda_DNA-bd_dom_sf"/>
</dbReference>
<evidence type="ECO:0000259" key="4">
    <source>
        <dbReference type="PROSITE" id="PS50932"/>
    </source>
</evidence>